<gene>
    <name evidence="2" type="ORF">PUN28_013178</name>
</gene>
<keyword evidence="3" id="KW-1185">Reference proteome</keyword>
<evidence type="ECO:0000313" key="2">
    <source>
        <dbReference type="EMBL" id="KAL0111810.1"/>
    </source>
</evidence>
<dbReference type="Proteomes" id="UP001430953">
    <property type="component" value="Unassembled WGS sequence"/>
</dbReference>
<proteinExistence type="predicted"/>
<dbReference type="AlphaFoldDB" id="A0AAW2FCC9"/>
<organism evidence="2 3">
    <name type="scientific">Cardiocondyla obscurior</name>
    <dbReference type="NCBI Taxonomy" id="286306"/>
    <lineage>
        <taxon>Eukaryota</taxon>
        <taxon>Metazoa</taxon>
        <taxon>Ecdysozoa</taxon>
        <taxon>Arthropoda</taxon>
        <taxon>Hexapoda</taxon>
        <taxon>Insecta</taxon>
        <taxon>Pterygota</taxon>
        <taxon>Neoptera</taxon>
        <taxon>Endopterygota</taxon>
        <taxon>Hymenoptera</taxon>
        <taxon>Apocrita</taxon>
        <taxon>Aculeata</taxon>
        <taxon>Formicoidea</taxon>
        <taxon>Formicidae</taxon>
        <taxon>Myrmicinae</taxon>
        <taxon>Cardiocondyla</taxon>
    </lineage>
</organism>
<protein>
    <submittedName>
        <fullName evidence="2">Uncharacterized protein</fullName>
    </submittedName>
</protein>
<reference evidence="2 3" key="1">
    <citation type="submission" date="2023-03" db="EMBL/GenBank/DDBJ databases">
        <title>High recombination rates correlate with genetic variation in Cardiocondyla obscurior ants.</title>
        <authorList>
            <person name="Errbii M."/>
        </authorList>
    </citation>
    <scope>NUCLEOTIDE SEQUENCE [LARGE SCALE GENOMIC DNA]</scope>
    <source>
        <strain evidence="2">Alpha-2009</strain>
        <tissue evidence="2">Whole body</tissue>
    </source>
</reference>
<accession>A0AAW2FCC9</accession>
<evidence type="ECO:0000256" key="1">
    <source>
        <dbReference type="SAM" id="MobiDB-lite"/>
    </source>
</evidence>
<evidence type="ECO:0000313" key="3">
    <source>
        <dbReference type="Proteomes" id="UP001430953"/>
    </source>
</evidence>
<dbReference type="EMBL" id="JADYXP020000013">
    <property type="protein sequence ID" value="KAL0111810.1"/>
    <property type="molecule type" value="Genomic_DNA"/>
</dbReference>
<name>A0AAW2FCC9_9HYME</name>
<feature type="region of interest" description="Disordered" evidence="1">
    <location>
        <begin position="49"/>
        <end position="72"/>
    </location>
</feature>
<sequence length="171" mass="19708">MHVRNHRNEARTFAVRRLDFSVPASWLTALVNQFFKRFYGHIKKKEIKGQDRNGENMASRFTAPPKRGTLERTDSREHICDSPTKMLVCCSFDENLSLDIYLKQKNYILLEPGFSQRTVCRQRTTAIVTGPSRKSAYKTRVKQLKNVPPARRFFSPFRLSALAGARQTNAA</sequence>
<comment type="caution">
    <text evidence="2">The sequence shown here is derived from an EMBL/GenBank/DDBJ whole genome shotgun (WGS) entry which is preliminary data.</text>
</comment>